<dbReference type="SMART" id="SM00360">
    <property type="entry name" value="RRM"/>
    <property type="match status" value="1"/>
</dbReference>
<dbReference type="InterPro" id="IPR035979">
    <property type="entry name" value="RBD_domain_sf"/>
</dbReference>
<keyword evidence="7" id="KW-1185">Reference proteome</keyword>
<keyword evidence="2 3" id="KW-0694">RNA-binding</keyword>
<dbReference type="PANTHER" id="PTHR24012">
    <property type="entry name" value="RNA BINDING PROTEIN"/>
    <property type="match status" value="1"/>
</dbReference>
<dbReference type="Pfam" id="PF00076">
    <property type="entry name" value="RRM_1"/>
    <property type="match status" value="1"/>
</dbReference>
<evidence type="ECO:0000259" key="5">
    <source>
        <dbReference type="PROSITE" id="PS50102"/>
    </source>
</evidence>
<protein>
    <recommendedName>
        <fullName evidence="5">RRM domain-containing protein</fullName>
    </recommendedName>
</protein>
<evidence type="ECO:0000256" key="2">
    <source>
        <dbReference type="ARBA" id="ARBA00022884"/>
    </source>
</evidence>
<dbReference type="PROSITE" id="PS50102">
    <property type="entry name" value="RRM"/>
    <property type="match status" value="1"/>
</dbReference>
<dbReference type="SUPFAM" id="SSF54928">
    <property type="entry name" value="RNA-binding domain, RBD"/>
    <property type="match status" value="1"/>
</dbReference>
<feature type="region of interest" description="Disordered" evidence="4">
    <location>
        <begin position="53"/>
        <end position="98"/>
    </location>
</feature>
<dbReference type="EMBL" id="CAUYUJ010015533">
    <property type="protein sequence ID" value="CAK0855256.1"/>
    <property type="molecule type" value="Genomic_DNA"/>
</dbReference>
<organism evidence="6 7">
    <name type="scientific">Prorocentrum cordatum</name>
    <dbReference type="NCBI Taxonomy" id="2364126"/>
    <lineage>
        <taxon>Eukaryota</taxon>
        <taxon>Sar</taxon>
        <taxon>Alveolata</taxon>
        <taxon>Dinophyceae</taxon>
        <taxon>Prorocentrales</taxon>
        <taxon>Prorocentraceae</taxon>
        <taxon>Prorocentrum</taxon>
    </lineage>
</organism>
<proteinExistence type="predicted"/>
<keyword evidence="1" id="KW-0677">Repeat</keyword>
<dbReference type="InterPro" id="IPR000504">
    <property type="entry name" value="RRM_dom"/>
</dbReference>
<dbReference type="Gene3D" id="3.30.70.330">
    <property type="match status" value="1"/>
</dbReference>
<dbReference type="CDD" id="cd00590">
    <property type="entry name" value="RRM_SF"/>
    <property type="match status" value="1"/>
</dbReference>
<sequence length="198" mass="20421">MRPSPTTGQRCAFVAYARREAAEQAMGLIHGQYKIRTDPGAEALTVKWAKDRDSGGDKGWGGGKGAAPFNGGGGGWQDRGGGGGWQGGGGGGKGGGGSGASGTRLYVANLPEGIDNTTLEYVFKTYGSVTNVHVMGQKAIKGCVSAFVDYSTPQECDVAIATLHDKYEIQPGLGPITVKHAAPKGKDKGQGKGKFQPY</sequence>
<name>A0ABN9U9F9_9DINO</name>
<evidence type="ECO:0000313" key="6">
    <source>
        <dbReference type="EMBL" id="CAK0855256.1"/>
    </source>
</evidence>
<feature type="domain" description="RRM" evidence="5">
    <location>
        <begin position="103"/>
        <end position="183"/>
    </location>
</feature>
<dbReference type="Proteomes" id="UP001189429">
    <property type="component" value="Unassembled WGS sequence"/>
</dbReference>
<feature type="compositionally biased region" description="Gly residues" evidence="4">
    <location>
        <begin position="57"/>
        <end position="98"/>
    </location>
</feature>
<evidence type="ECO:0000256" key="4">
    <source>
        <dbReference type="SAM" id="MobiDB-lite"/>
    </source>
</evidence>
<feature type="region of interest" description="Disordered" evidence="4">
    <location>
        <begin position="179"/>
        <end position="198"/>
    </location>
</feature>
<comment type="caution">
    <text evidence="6">The sequence shown here is derived from an EMBL/GenBank/DDBJ whole genome shotgun (WGS) entry which is preliminary data.</text>
</comment>
<evidence type="ECO:0000313" key="7">
    <source>
        <dbReference type="Proteomes" id="UP001189429"/>
    </source>
</evidence>
<evidence type="ECO:0000256" key="3">
    <source>
        <dbReference type="PROSITE-ProRule" id="PRU00176"/>
    </source>
</evidence>
<accession>A0ABN9U9F9</accession>
<reference evidence="6" key="1">
    <citation type="submission" date="2023-10" db="EMBL/GenBank/DDBJ databases">
        <authorList>
            <person name="Chen Y."/>
            <person name="Shah S."/>
            <person name="Dougan E. K."/>
            <person name="Thang M."/>
            <person name="Chan C."/>
        </authorList>
    </citation>
    <scope>NUCLEOTIDE SEQUENCE [LARGE SCALE GENOMIC DNA]</scope>
</reference>
<dbReference type="InterPro" id="IPR012677">
    <property type="entry name" value="Nucleotide-bd_a/b_plait_sf"/>
</dbReference>
<evidence type="ECO:0000256" key="1">
    <source>
        <dbReference type="ARBA" id="ARBA00022737"/>
    </source>
</evidence>
<gene>
    <name evidence="6" type="ORF">PCOR1329_LOCUS46042</name>
</gene>